<evidence type="ECO:0008006" key="3">
    <source>
        <dbReference type="Google" id="ProtNLM"/>
    </source>
</evidence>
<protein>
    <recommendedName>
        <fullName evidence="3">Lipoprotein</fullName>
    </recommendedName>
</protein>
<keyword evidence="2" id="KW-1185">Reference proteome</keyword>
<dbReference type="SUPFAM" id="SSF51004">
    <property type="entry name" value="C-terminal (heme d1) domain of cytochrome cd1-nitrite reductase"/>
    <property type="match status" value="1"/>
</dbReference>
<proteinExistence type="predicted"/>
<dbReference type="RefSeq" id="WP_286038587.1">
    <property type="nucleotide sequence ID" value="NZ_CP183077.1"/>
</dbReference>
<comment type="caution">
    <text evidence="1">The sequence shown here is derived from an EMBL/GenBank/DDBJ whole genome shotgun (WGS) entry which is preliminary data.</text>
</comment>
<evidence type="ECO:0000313" key="2">
    <source>
        <dbReference type="Proteomes" id="UP001230807"/>
    </source>
</evidence>
<dbReference type="PROSITE" id="PS51257">
    <property type="entry name" value="PROKAR_LIPOPROTEIN"/>
    <property type="match status" value="1"/>
</dbReference>
<organism evidence="1 2">
    <name type="scientific">Exiguobacterium mexicanum</name>
    <dbReference type="NCBI Taxonomy" id="340146"/>
    <lineage>
        <taxon>Bacteria</taxon>
        <taxon>Bacillati</taxon>
        <taxon>Bacillota</taxon>
        <taxon>Bacilli</taxon>
        <taxon>Bacillales</taxon>
        <taxon>Bacillales Family XII. Incertae Sedis</taxon>
        <taxon>Exiguobacterium</taxon>
    </lineage>
</organism>
<sequence length="100" mass="10539">MNKVKMSIFIFLLMLGVLGVVLAGCSSGNNAVDEGPNKKELVAAVGENEKQEGENTEEMAGNTAAQYYYTANEGGSISKIDAATNTIINTIELEGSVHNV</sequence>
<reference evidence="1 2" key="1">
    <citation type="submission" date="2023-06" db="EMBL/GenBank/DDBJ databases">
        <title>Influencing factors and mechanism of Cr(VI) reduction by facultative anaerobic Exiguobacterium sp. PY14.</title>
        <authorList>
            <person name="Zou L."/>
        </authorList>
    </citation>
    <scope>NUCLEOTIDE SEQUENCE [LARGE SCALE GENOMIC DNA]</scope>
    <source>
        <strain evidence="1 2">PY14</strain>
    </source>
</reference>
<gene>
    <name evidence="1" type="ORF">QR695_15035</name>
</gene>
<accession>A0ABT7MSZ0</accession>
<name>A0ABT7MSZ0_9BACL</name>
<dbReference type="Proteomes" id="UP001230807">
    <property type="component" value="Unassembled WGS sequence"/>
</dbReference>
<evidence type="ECO:0000313" key="1">
    <source>
        <dbReference type="EMBL" id="MDL5378313.1"/>
    </source>
</evidence>
<dbReference type="InterPro" id="IPR011048">
    <property type="entry name" value="Haem_d1_sf"/>
</dbReference>
<dbReference type="EMBL" id="JASWER010000023">
    <property type="protein sequence ID" value="MDL5378313.1"/>
    <property type="molecule type" value="Genomic_DNA"/>
</dbReference>